<dbReference type="GO" id="GO:0000271">
    <property type="term" value="P:polysaccharide biosynthetic process"/>
    <property type="evidence" value="ECO:0007669"/>
    <property type="project" value="InterPro"/>
</dbReference>
<feature type="binding site" evidence="10">
    <location>
        <begin position="266"/>
        <end position="270"/>
    </location>
    <ligand>
        <name>substrate</name>
    </ligand>
</feature>
<evidence type="ECO:0000256" key="10">
    <source>
        <dbReference type="PIRSR" id="PIRSR500134-2"/>
    </source>
</evidence>
<dbReference type="InterPro" id="IPR028357">
    <property type="entry name" value="UDPglc_DH_bac"/>
</dbReference>
<feature type="binding site" evidence="10">
    <location>
        <position position="221"/>
    </location>
    <ligand>
        <name>substrate</name>
    </ligand>
</feature>
<dbReference type="Proteomes" id="UP000295210">
    <property type="component" value="Unassembled WGS sequence"/>
</dbReference>
<feature type="binding site" evidence="11">
    <location>
        <position position="30"/>
    </location>
    <ligand>
        <name>NAD(+)</name>
        <dbReference type="ChEBI" id="CHEBI:57540"/>
    </ligand>
</feature>
<dbReference type="Pfam" id="PF03721">
    <property type="entry name" value="UDPG_MGDP_dh_N"/>
    <property type="match status" value="1"/>
</dbReference>
<dbReference type="InterPro" id="IPR001732">
    <property type="entry name" value="UDP-Glc/GDP-Man_DH_N"/>
</dbReference>
<reference evidence="13 14" key="1">
    <citation type="submission" date="2019-03" db="EMBL/GenBank/DDBJ databases">
        <title>Genomic Encyclopedia of Type Strains, Phase IV (KMG-IV): sequencing the most valuable type-strain genomes for metagenomic binning, comparative biology and taxonomic classification.</title>
        <authorList>
            <person name="Goeker M."/>
        </authorList>
    </citation>
    <scope>NUCLEOTIDE SEQUENCE [LARGE SCALE GENOMIC DNA]</scope>
    <source>
        <strain evidence="13 14">DSM 103428</strain>
    </source>
</reference>
<comment type="catalytic activity">
    <reaction evidence="7 8">
        <text>UDP-alpha-D-glucose + 2 NAD(+) + H2O = UDP-alpha-D-glucuronate + 2 NADH + 3 H(+)</text>
        <dbReference type="Rhea" id="RHEA:23596"/>
        <dbReference type="ChEBI" id="CHEBI:15377"/>
        <dbReference type="ChEBI" id="CHEBI:15378"/>
        <dbReference type="ChEBI" id="CHEBI:57540"/>
        <dbReference type="ChEBI" id="CHEBI:57945"/>
        <dbReference type="ChEBI" id="CHEBI:58052"/>
        <dbReference type="ChEBI" id="CHEBI:58885"/>
        <dbReference type="EC" id="1.1.1.22"/>
    </reaction>
</comment>
<dbReference type="UniPathway" id="UPA00038">
    <property type="reaction ID" value="UER00491"/>
</dbReference>
<dbReference type="SUPFAM" id="SSF52413">
    <property type="entry name" value="UDP-glucose/GDP-mannose dehydrogenase C-terminal domain"/>
    <property type="match status" value="1"/>
</dbReference>
<feature type="binding site" evidence="11">
    <location>
        <position position="280"/>
    </location>
    <ligand>
        <name>NAD(+)</name>
        <dbReference type="ChEBI" id="CHEBI:57540"/>
    </ligand>
</feature>
<feature type="active site" description="Nucleophile" evidence="9">
    <location>
        <position position="277"/>
    </location>
</feature>
<dbReference type="PANTHER" id="PTHR43750:SF3">
    <property type="entry name" value="UDP-GLUCOSE 6-DEHYDROGENASE TUAD"/>
    <property type="match status" value="1"/>
</dbReference>
<feature type="binding site" evidence="11">
    <location>
        <position position="85"/>
    </location>
    <ligand>
        <name>NAD(+)</name>
        <dbReference type="ChEBI" id="CHEBI:57540"/>
    </ligand>
</feature>
<dbReference type="OrthoDB" id="9803238at2"/>
<dbReference type="InterPro" id="IPR014027">
    <property type="entry name" value="UDP-Glc/GDP-Man_DH_C"/>
</dbReference>
<dbReference type="InterPro" id="IPR036291">
    <property type="entry name" value="NAD(P)-bd_dom_sf"/>
</dbReference>
<feature type="binding site" evidence="11">
    <location>
        <position position="35"/>
    </location>
    <ligand>
        <name>NAD(+)</name>
        <dbReference type="ChEBI" id="CHEBI:57540"/>
    </ligand>
</feature>
<dbReference type="SUPFAM" id="SSF48179">
    <property type="entry name" value="6-phosphogluconate dehydrogenase C-terminal domain-like"/>
    <property type="match status" value="1"/>
</dbReference>
<evidence type="ECO:0000256" key="4">
    <source>
        <dbReference type="ARBA" id="ARBA00015132"/>
    </source>
</evidence>
<evidence type="ECO:0000313" key="13">
    <source>
        <dbReference type="EMBL" id="TCK69679.1"/>
    </source>
</evidence>
<feature type="binding site" evidence="11">
    <location>
        <position position="344"/>
    </location>
    <ligand>
        <name>NAD(+)</name>
        <dbReference type="ChEBI" id="CHEBI:57540"/>
    </ligand>
</feature>
<dbReference type="EMBL" id="SMGK01000008">
    <property type="protein sequence ID" value="TCK69679.1"/>
    <property type="molecule type" value="Genomic_DNA"/>
</dbReference>
<dbReference type="Pfam" id="PF03720">
    <property type="entry name" value="UDPG_MGDP_dh_C"/>
    <property type="match status" value="1"/>
</dbReference>
<feature type="binding site" evidence="10">
    <location>
        <begin position="151"/>
        <end position="154"/>
    </location>
    <ligand>
        <name>substrate</name>
    </ligand>
</feature>
<proteinExistence type="inferred from homology"/>
<dbReference type="EC" id="1.1.1.22" evidence="3 8"/>
<accession>A0A4R1L062</accession>
<evidence type="ECO:0000256" key="5">
    <source>
        <dbReference type="ARBA" id="ARBA00023002"/>
    </source>
</evidence>
<dbReference type="PIRSF" id="PIRSF500134">
    <property type="entry name" value="UDPglc_DH_bac"/>
    <property type="match status" value="1"/>
</dbReference>
<organism evidence="13 14">
    <name type="scientific">Acidipila rosea</name>
    <dbReference type="NCBI Taxonomy" id="768535"/>
    <lineage>
        <taxon>Bacteria</taxon>
        <taxon>Pseudomonadati</taxon>
        <taxon>Acidobacteriota</taxon>
        <taxon>Terriglobia</taxon>
        <taxon>Terriglobales</taxon>
        <taxon>Acidobacteriaceae</taxon>
        <taxon>Acidipila</taxon>
    </lineage>
</organism>
<comment type="caution">
    <text evidence="13">The sequence shown here is derived from an EMBL/GenBank/DDBJ whole genome shotgun (WGS) entry which is preliminary data.</text>
</comment>
<feature type="binding site" evidence="11">
    <location>
        <position position="154"/>
    </location>
    <ligand>
        <name>NAD(+)</name>
        <dbReference type="ChEBI" id="CHEBI:57540"/>
    </ligand>
</feature>
<sequence length="480" mass="52535">MNISVIGAGYVGLVSAVCFAELGHTVIGVDNNPEKLLALDEGKVPIHENLLPELLQRHLGHRLTFSSSISHAVRESDVIFITVGTPQSATGHADLGYVEAVTREIAKHITSMKLIVEKSTVPVRTSDAIRRTMTLNGASPRLFSVASNPEFLREGSAVTDFLYPDRIVIGVEDSFSEERLREIYSPLCDGSYYRREDLIPGCGASAAHFIVTNTNSAELIKHTSNAFLAMKISFMNAIANIAERVGGDVDQIREGVGADRRIGTSFLNAGIGYGGSCFPKDVLAFRAVAREVGYDFDLLDAVMRINKDQRHQFLRKVRDALWTLRDKRIAVFGLAFKAGTDDVRESPAIEIVEALVNEGCLITAYDPVAMPRALSELGLRVGENTVRMASDPYIAAEDVDAVLILTEWNEFASLDLPRLHSQMRLPVVIDGRNLYRPEVMEAAGFVYYSVGRAAVFPLGRLNAMPELLIDEAACLSHQAG</sequence>
<dbReference type="NCBIfam" id="TIGR03026">
    <property type="entry name" value="NDP-sugDHase"/>
    <property type="match status" value="1"/>
</dbReference>
<evidence type="ECO:0000256" key="7">
    <source>
        <dbReference type="ARBA" id="ARBA00047473"/>
    </source>
</evidence>
<feature type="binding site" evidence="10">
    <location>
        <position position="274"/>
    </location>
    <ligand>
        <name>substrate</name>
    </ligand>
</feature>
<dbReference type="AlphaFoldDB" id="A0A4R1L062"/>
<evidence type="ECO:0000256" key="3">
    <source>
        <dbReference type="ARBA" id="ARBA00012954"/>
    </source>
</evidence>
<evidence type="ECO:0000256" key="8">
    <source>
        <dbReference type="PIRNR" id="PIRNR000124"/>
    </source>
</evidence>
<name>A0A4R1L062_9BACT</name>
<dbReference type="Gene3D" id="3.40.50.720">
    <property type="entry name" value="NAD(P)-binding Rossmann-like Domain"/>
    <property type="match status" value="2"/>
</dbReference>
<dbReference type="InterPro" id="IPR014026">
    <property type="entry name" value="UDP-Glc/GDP-Man_DH_dimer"/>
</dbReference>
<dbReference type="PIRSF" id="PIRSF000124">
    <property type="entry name" value="UDPglc_GDPman_dh"/>
    <property type="match status" value="1"/>
</dbReference>
<comment type="pathway">
    <text evidence="1">Nucleotide-sugar biosynthesis; UDP-alpha-D-glucuronate biosynthesis; UDP-alpha-D-glucuronate from UDP-alpha-D-glucose: step 1/1.</text>
</comment>
<dbReference type="Pfam" id="PF00984">
    <property type="entry name" value="UDPG_MGDP_dh"/>
    <property type="match status" value="1"/>
</dbReference>
<evidence type="ECO:0000256" key="9">
    <source>
        <dbReference type="PIRSR" id="PIRSR500134-1"/>
    </source>
</evidence>
<dbReference type="GO" id="GO:0003979">
    <property type="term" value="F:UDP-glucose 6-dehydrogenase activity"/>
    <property type="evidence" value="ECO:0007669"/>
    <property type="project" value="UniProtKB-EC"/>
</dbReference>
<keyword evidence="5 8" id="KW-0560">Oxidoreductase</keyword>
<dbReference type="SUPFAM" id="SSF51735">
    <property type="entry name" value="NAD(P)-binding Rossmann-fold domains"/>
    <property type="match status" value="1"/>
</dbReference>
<feature type="domain" description="UDP-glucose/GDP-mannose dehydrogenase C-terminal" evidence="12">
    <location>
        <begin position="330"/>
        <end position="437"/>
    </location>
</feature>
<evidence type="ECO:0000256" key="11">
    <source>
        <dbReference type="PIRSR" id="PIRSR500134-3"/>
    </source>
</evidence>
<dbReference type="PANTHER" id="PTHR43750">
    <property type="entry name" value="UDP-GLUCOSE 6-DEHYDROGENASE TUAD"/>
    <property type="match status" value="1"/>
</dbReference>
<dbReference type="SMART" id="SM00984">
    <property type="entry name" value="UDPG_MGDP_dh_C"/>
    <property type="match status" value="1"/>
</dbReference>
<comment type="similarity">
    <text evidence="2 8">Belongs to the UDP-glucose/GDP-mannose dehydrogenase family.</text>
</comment>
<dbReference type="GO" id="GO:0051287">
    <property type="term" value="F:NAD binding"/>
    <property type="evidence" value="ECO:0007669"/>
    <property type="project" value="InterPro"/>
</dbReference>
<keyword evidence="14" id="KW-1185">Reference proteome</keyword>
<evidence type="ECO:0000256" key="6">
    <source>
        <dbReference type="ARBA" id="ARBA00023027"/>
    </source>
</evidence>
<gene>
    <name evidence="13" type="ORF">C7378_3421</name>
</gene>
<dbReference type="InterPro" id="IPR017476">
    <property type="entry name" value="UDP-Glc/GDP-Man"/>
</dbReference>
<dbReference type="GO" id="GO:0006065">
    <property type="term" value="P:UDP-glucuronate biosynthetic process"/>
    <property type="evidence" value="ECO:0007669"/>
    <property type="project" value="UniProtKB-UniPathway"/>
</dbReference>
<feature type="binding site" evidence="11">
    <location>
        <position position="120"/>
    </location>
    <ligand>
        <name>NAD(+)</name>
        <dbReference type="ChEBI" id="CHEBI:57540"/>
    </ligand>
</feature>
<dbReference type="InterPro" id="IPR036220">
    <property type="entry name" value="UDP-Glc/GDP-Man_DH_C_sf"/>
</dbReference>
<dbReference type="InterPro" id="IPR008927">
    <property type="entry name" value="6-PGluconate_DH-like_C_sf"/>
</dbReference>
<evidence type="ECO:0000256" key="1">
    <source>
        <dbReference type="ARBA" id="ARBA00004701"/>
    </source>
</evidence>
<protein>
    <recommendedName>
        <fullName evidence="4 8">UDP-glucose 6-dehydrogenase</fullName>
        <ecNumber evidence="3 8">1.1.1.22</ecNumber>
    </recommendedName>
</protein>
<dbReference type="Gene3D" id="1.20.5.100">
    <property type="entry name" value="Cytochrome c1, transmembrane anchor, C-terminal"/>
    <property type="match status" value="1"/>
</dbReference>
<dbReference type="RefSeq" id="WP_131999298.1">
    <property type="nucleotide sequence ID" value="NZ_SMGK01000008.1"/>
</dbReference>
<keyword evidence="6 8" id="KW-0520">NAD</keyword>
<evidence type="ECO:0000259" key="12">
    <source>
        <dbReference type="SMART" id="SM00984"/>
    </source>
</evidence>
<evidence type="ECO:0000256" key="2">
    <source>
        <dbReference type="ARBA" id="ARBA00006601"/>
    </source>
</evidence>
<feature type="binding site" evidence="10">
    <location>
        <position position="337"/>
    </location>
    <ligand>
        <name>substrate</name>
    </ligand>
</feature>
<evidence type="ECO:0000313" key="14">
    <source>
        <dbReference type="Proteomes" id="UP000295210"/>
    </source>
</evidence>